<dbReference type="Proteomes" id="UP001213972">
    <property type="component" value="Chromosome"/>
</dbReference>
<dbReference type="EMBL" id="CP119321">
    <property type="protein sequence ID" value="WEK14128.1"/>
    <property type="molecule type" value="Genomic_DNA"/>
</dbReference>
<dbReference type="GO" id="GO:0042597">
    <property type="term" value="C:periplasmic space"/>
    <property type="evidence" value="ECO:0007669"/>
    <property type="project" value="InterPro"/>
</dbReference>
<organism evidence="9 10">
    <name type="scientific">Candidatus Microbacterium phytovorans</name>
    <dbReference type="NCBI Taxonomy" id="3121374"/>
    <lineage>
        <taxon>Bacteria</taxon>
        <taxon>Bacillati</taxon>
        <taxon>Actinomycetota</taxon>
        <taxon>Actinomycetes</taxon>
        <taxon>Micrococcales</taxon>
        <taxon>Microbacteriaceae</taxon>
        <taxon>Microbacterium</taxon>
    </lineage>
</organism>
<keyword evidence="6" id="KW-0472">Membrane</keyword>
<keyword evidence="6" id="KW-1133">Transmembrane helix</keyword>
<dbReference type="InterPro" id="IPR014756">
    <property type="entry name" value="Ig_E-set"/>
</dbReference>
<evidence type="ECO:0000259" key="8">
    <source>
        <dbReference type="Pfam" id="PF04234"/>
    </source>
</evidence>
<dbReference type="Gene3D" id="2.60.40.1220">
    <property type="match status" value="1"/>
</dbReference>
<keyword evidence="4" id="KW-0186">Copper</keyword>
<dbReference type="GO" id="GO:0030313">
    <property type="term" value="C:cell envelope"/>
    <property type="evidence" value="ECO:0007669"/>
    <property type="project" value="UniProtKB-SubCell"/>
</dbReference>
<reference evidence="9" key="1">
    <citation type="submission" date="2023-03" db="EMBL/GenBank/DDBJ databases">
        <title>Andean soil-derived lignocellulolytic bacterial consortium as a source of novel taxa and putative plastic-active enzymes.</title>
        <authorList>
            <person name="Diaz-Garcia L."/>
            <person name="Chuvochina M."/>
            <person name="Feuerriegel G."/>
            <person name="Bunk B."/>
            <person name="Sproer C."/>
            <person name="Streit W.R."/>
            <person name="Rodriguez L.M."/>
            <person name="Overmann J."/>
            <person name="Jimenez D.J."/>
        </authorList>
    </citation>
    <scope>NUCLEOTIDE SEQUENCE</scope>
    <source>
        <strain evidence="9">MAG 4610</strain>
    </source>
</reference>
<feature type="region of interest" description="Disordered" evidence="5">
    <location>
        <begin position="125"/>
        <end position="146"/>
    </location>
</feature>
<feature type="domain" description="CopC" evidence="8">
    <location>
        <begin position="32"/>
        <end position="126"/>
    </location>
</feature>
<sequence length="181" mass="17999">MTVERLRPRILAIFGALAALLLVGVAAPASAHDELVGSDPVADAVVETLPDALTLTFSGVLLAGDGATEVVVTDASGTDLTAGEPVLDGVRVSQPLSGDASGTVEVAWRVVSSDGHPISGEFAFSVGAPSSPGDGETPAPPSPSEGAGDGLLPVWIGIGVIAVAGAVVAFAVTRRRPSRED</sequence>
<gene>
    <name evidence="9" type="ORF">P0Y48_02650</name>
</gene>
<feature type="chain" id="PRO_5042486511" evidence="7">
    <location>
        <begin position="32"/>
        <end position="181"/>
    </location>
</feature>
<dbReference type="GO" id="GO:0005886">
    <property type="term" value="C:plasma membrane"/>
    <property type="evidence" value="ECO:0007669"/>
    <property type="project" value="TreeGrafter"/>
</dbReference>
<dbReference type="PANTHER" id="PTHR34820:SF4">
    <property type="entry name" value="INNER MEMBRANE PROTEIN YEBZ"/>
    <property type="match status" value="1"/>
</dbReference>
<keyword evidence="2" id="KW-0479">Metal-binding</keyword>
<dbReference type="GO" id="GO:0046688">
    <property type="term" value="P:response to copper ion"/>
    <property type="evidence" value="ECO:0007669"/>
    <property type="project" value="InterPro"/>
</dbReference>
<protein>
    <submittedName>
        <fullName evidence="9">Copper resistance protein CopC</fullName>
    </submittedName>
</protein>
<dbReference type="GO" id="GO:0005507">
    <property type="term" value="F:copper ion binding"/>
    <property type="evidence" value="ECO:0007669"/>
    <property type="project" value="InterPro"/>
</dbReference>
<keyword evidence="3 7" id="KW-0732">Signal</keyword>
<evidence type="ECO:0000313" key="9">
    <source>
        <dbReference type="EMBL" id="WEK14128.1"/>
    </source>
</evidence>
<comment type="subcellular location">
    <subcellularLocation>
        <location evidence="1">Cell envelope</location>
    </subcellularLocation>
</comment>
<dbReference type="SUPFAM" id="SSF81296">
    <property type="entry name" value="E set domains"/>
    <property type="match status" value="1"/>
</dbReference>
<dbReference type="InterPro" id="IPR007348">
    <property type="entry name" value="CopC_dom"/>
</dbReference>
<dbReference type="AlphaFoldDB" id="A0AAJ5W3H9"/>
<evidence type="ECO:0000256" key="4">
    <source>
        <dbReference type="ARBA" id="ARBA00023008"/>
    </source>
</evidence>
<dbReference type="InterPro" id="IPR014755">
    <property type="entry name" value="Cu-Rt/internalin_Ig-like"/>
</dbReference>
<dbReference type="PANTHER" id="PTHR34820">
    <property type="entry name" value="INNER MEMBRANE PROTEIN YEBZ"/>
    <property type="match status" value="1"/>
</dbReference>
<evidence type="ECO:0000256" key="6">
    <source>
        <dbReference type="SAM" id="Phobius"/>
    </source>
</evidence>
<feature type="transmembrane region" description="Helical" evidence="6">
    <location>
        <begin position="152"/>
        <end position="172"/>
    </location>
</feature>
<evidence type="ECO:0000256" key="1">
    <source>
        <dbReference type="ARBA" id="ARBA00004196"/>
    </source>
</evidence>
<evidence type="ECO:0000256" key="2">
    <source>
        <dbReference type="ARBA" id="ARBA00022723"/>
    </source>
</evidence>
<proteinExistence type="predicted"/>
<dbReference type="GO" id="GO:0006825">
    <property type="term" value="P:copper ion transport"/>
    <property type="evidence" value="ECO:0007669"/>
    <property type="project" value="InterPro"/>
</dbReference>
<evidence type="ECO:0000256" key="3">
    <source>
        <dbReference type="ARBA" id="ARBA00022729"/>
    </source>
</evidence>
<feature type="signal peptide" evidence="7">
    <location>
        <begin position="1"/>
        <end position="31"/>
    </location>
</feature>
<keyword evidence="6" id="KW-0812">Transmembrane</keyword>
<dbReference type="InterPro" id="IPR032694">
    <property type="entry name" value="CopC/D"/>
</dbReference>
<evidence type="ECO:0000313" key="10">
    <source>
        <dbReference type="Proteomes" id="UP001213972"/>
    </source>
</evidence>
<dbReference type="Pfam" id="PF04234">
    <property type="entry name" value="CopC"/>
    <property type="match status" value="1"/>
</dbReference>
<name>A0AAJ5W3H9_9MICO</name>
<accession>A0AAJ5W3H9</accession>
<evidence type="ECO:0000256" key="5">
    <source>
        <dbReference type="SAM" id="MobiDB-lite"/>
    </source>
</evidence>
<evidence type="ECO:0000256" key="7">
    <source>
        <dbReference type="SAM" id="SignalP"/>
    </source>
</evidence>